<organism evidence="1 2">
    <name type="scientific">Algoriphagus locisalis</name>
    <dbReference type="NCBI Taxonomy" id="305507"/>
    <lineage>
        <taxon>Bacteria</taxon>
        <taxon>Pseudomonadati</taxon>
        <taxon>Bacteroidota</taxon>
        <taxon>Cytophagia</taxon>
        <taxon>Cytophagales</taxon>
        <taxon>Cyclobacteriaceae</taxon>
        <taxon>Algoriphagus</taxon>
    </lineage>
</organism>
<dbReference type="AlphaFoldDB" id="A0A1I6XEP5"/>
<protein>
    <submittedName>
        <fullName evidence="1">Uncharacterized protein</fullName>
    </submittedName>
</protein>
<dbReference type="Proteomes" id="UP000199673">
    <property type="component" value="Unassembled WGS sequence"/>
</dbReference>
<dbReference type="InterPro" id="IPR011047">
    <property type="entry name" value="Quinoprotein_ADH-like_sf"/>
</dbReference>
<dbReference type="EMBL" id="FPBF01000001">
    <property type="protein sequence ID" value="SFT36805.1"/>
    <property type="molecule type" value="Genomic_DNA"/>
</dbReference>
<dbReference type="RefSeq" id="WP_091691064.1">
    <property type="nucleotide sequence ID" value="NZ_FPBF01000001.1"/>
</dbReference>
<name>A0A1I6XEP5_9BACT</name>
<sequence>MNRFTKFYGLVLLAAFACQENEDPIIDQQETFDATESEWVRLVTINESGNIGLMNPVAGSARALSVAPFAAGSRPYLSSSGRYITSVMRNEGEVRFFDSGIEFHIDHGHEYEPKWVATAAMAPLPTHFSTSHENIVIFNDGDGSITWAHEQEIGLPSFEPKIIKDMGNGVHHGAATWLAGDYFAVTFKNPAIPGPLPETIKLIDEQGALVAESETAVVSGIHGDASNGKYALFGGMEGVLVASKEKELFLIPNSDGLNSESGNWLGSLKAHDQSEVFYGNSGNRGVFKIDPVAKSITNVYSGDDVVSYFFNEDGSKFIIQNEANQIIVLDAISGNELLAKSMSIATNLNPAARVVRDEYEKYRILDEPSPVLTASQNYLYALGGSRTNIKVYDLEDLNLVHTMPLDTPLVTIMRVGFHEDR</sequence>
<dbReference type="OrthoDB" id="867741at2"/>
<accession>A0A1I6XEP5</accession>
<dbReference type="PROSITE" id="PS51257">
    <property type="entry name" value="PROKAR_LIPOPROTEIN"/>
    <property type="match status" value="1"/>
</dbReference>
<evidence type="ECO:0000313" key="1">
    <source>
        <dbReference type="EMBL" id="SFT36805.1"/>
    </source>
</evidence>
<gene>
    <name evidence="1" type="ORF">SAMN04489724_0438</name>
</gene>
<reference evidence="2" key="1">
    <citation type="submission" date="2016-10" db="EMBL/GenBank/DDBJ databases">
        <authorList>
            <person name="Varghese N."/>
            <person name="Submissions S."/>
        </authorList>
    </citation>
    <scope>NUCLEOTIDE SEQUENCE [LARGE SCALE GENOMIC DNA]</scope>
    <source>
        <strain evidence="2">DSM 23445</strain>
    </source>
</reference>
<dbReference type="SUPFAM" id="SSF50998">
    <property type="entry name" value="Quinoprotein alcohol dehydrogenase-like"/>
    <property type="match status" value="1"/>
</dbReference>
<proteinExistence type="predicted"/>
<evidence type="ECO:0000313" key="2">
    <source>
        <dbReference type="Proteomes" id="UP000199673"/>
    </source>
</evidence>
<keyword evidence="2" id="KW-1185">Reference proteome</keyword>
<dbReference type="STRING" id="305507.SAMN04489724_0438"/>